<feature type="domain" description="CMP/dCMP-type deaminase" evidence="16">
    <location>
        <begin position="1"/>
        <end position="124"/>
    </location>
</feature>
<dbReference type="AlphaFoldDB" id="A0A154BSX9"/>
<feature type="binding site" evidence="14">
    <location>
        <position position="84"/>
    </location>
    <ligand>
        <name>Zn(2+)</name>
        <dbReference type="ChEBI" id="CHEBI:29105"/>
        <note>catalytic</note>
    </ligand>
</feature>
<keyword evidence="18" id="KW-1185">Reference proteome</keyword>
<evidence type="ECO:0000256" key="2">
    <source>
        <dbReference type="ARBA" id="ARBA00003949"/>
    </source>
</evidence>
<dbReference type="SUPFAM" id="SSF53927">
    <property type="entry name" value="Cytidine deaminase-like"/>
    <property type="match status" value="1"/>
</dbReference>
<dbReference type="InterPro" id="IPR002125">
    <property type="entry name" value="CMP_dCMP_dom"/>
</dbReference>
<dbReference type="OrthoDB" id="9795347at2"/>
<evidence type="ECO:0000256" key="8">
    <source>
        <dbReference type="ARBA" id="ARBA00022833"/>
    </source>
</evidence>
<accession>A0A154BSX9</accession>
<dbReference type="RefSeq" id="WP_066238606.1">
    <property type="nucleotide sequence ID" value="NZ_LSGP01000013.1"/>
</dbReference>
<dbReference type="FunFam" id="3.40.140.10:FF:000008">
    <property type="entry name" value="Cytidine deaminase"/>
    <property type="match status" value="1"/>
</dbReference>
<feature type="binding site" evidence="13">
    <location>
        <begin position="40"/>
        <end position="46"/>
    </location>
    <ligand>
        <name>substrate</name>
    </ligand>
</feature>
<protein>
    <recommendedName>
        <fullName evidence="5 15">Cytidine deaminase</fullName>
        <ecNumber evidence="4 15">3.5.4.5</ecNumber>
    </recommendedName>
    <alternativeName>
        <fullName evidence="9 15">Cytidine aminohydrolase</fullName>
    </alternativeName>
</protein>
<evidence type="ECO:0000256" key="4">
    <source>
        <dbReference type="ARBA" id="ARBA00012783"/>
    </source>
</evidence>
<sequence>MTDLLQAACEARKLAYVPYSHFPVGAAVLTDSGRIYTGCNIENASYGLTVCAERTAIFQAIAAGEKRLTALAVIADTPGPTAPCGACRQVMAEFHVETVTMANISGESHTIKFNELLPYAFSSNDMGS</sequence>
<feature type="binding site" evidence="14">
    <location>
        <position position="51"/>
    </location>
    <ligand>
        <name>Zn(2+)</name>
        <dbReference type="ChEBI" id="CHEBI:29105"/>
        <note>catalytic</note>
    </ligand>
</feature>
<evidence type="ECO:0000256" key="5">
    <source>
        <dbReference type="ARBA" id="ARBA00018266"/>
    </source>
</evidence>
<dbReference type="Pfam" id="PF00383">
    <property type="entry name" value="dCMP_cyt_deam_1"/>
    <property type="match status" value="1"/>
</dbReference>
<dbReference type="Gene3D" id="3.40.140.10">
    <property type="entry name" value="Cytidine Deaminase, domain 2"/>
    <property type="match status" value="1"/>
</dbReference>
<dbReference type="InterPro" id="IPR016192">
    <property type="entry name" value="APOBEC/CMP_deaminase_Zn-bd"/>
</dbReference>
<evidence type="ECO:0000256" key="1">
    <source>
        <dbReference type="ARBA" id="ARBA00001947"/>
    </source>
</evidence>
<dbReference type="GO" id="GO:0072527">
    <property type="term" value="P:pyrimidine-containing compound metabolic process"/>
    <property type="evidence" value="ECO:0007669"/>
    <property type="project" value="UniProtKB-ARBA"/>
</dbReference>
<comment type="function">
    <text evidence="2 15">This enzyme scavenges exogenous and endogenous cytidine and 2'-deoxycytidine for UMP synthesis.</text>
</comment>
<evidence type="ECO:0000313" key="18">
    <source>
        <dbReference type="Proteomes" id="UP000076268"/>
    </source>
</evidence>
<comment type="caution">
    <text evidence="17">The sequence shown here is derived from an EMBL/GenBank/DDBJ whole genome shotgun (WGS) entry which is preliminary data.</text>
</comment>
<dbReference type="EMBL" id="LSGP01000013">
    <property type="protein sequence ID" value="KYZ77032.1"/>
    <property type="molecule type" value="Genomic_DNA"/>
</dbReference>
<keyword evidence="7 15" id="KW-0378">Hydrolase</keyword>
<evidence type="ECO:0000256" key="10">
    <source>
        <dbReference type="ARBA" id="ARBA00049252"/>
    </source>
</evidence>
<dbReference type="NCBIfam" id="TIGR01354">
    <property type="entry name" value="cyt_deam_tetra"/>
    <property type="match status" value="1"/>
</dbReference>
<dbReference type="CDD" id="cd01283">
    <property type="entry name" value="cytidine_deaminase"/>
    <property type="match status" value="1"/>
</dbReference>
<comment type="cofactor">
    <cofactor evidence="1 14 15">
        <name>Zn(2+)</name>
        <dbReference type="ChEBI" id="CHEBI:29105"/>
    </cofactor>
</comment>
<evidence type="ECO:0000256" key="11">
    <source>
        <dbReference type="ARBA" id="ARBA00049558"/>
    </source>
</evidence>
<dbReference type="InterPro" id="IPR006262">
    <property type="entry name" value="Cyt_deam_tetra"/>
</dbReference>
<dbReference type="PROSITE" id="PS00903">
    <property type="entry name" value="CYT_DCMP_DEAMINASES_1"/>
    <property type="match status" value="1"/>
</dbReference>
<name>A0A154BSX9_ANASB</name>
<organism evidence="17 18">
    <name type="scientific">Anaerosporomusa subterranea</name>
    <dbReference type="NCBI Taxonomy" id="1794912"/>
    <lineage>
        <taxon>Bacteria</taxon>
        <taxon>Bacillati</taxon>
        <taxon>Bacillota</taxon>
        <taxon>Negativicutes</taxon>
        <taxon>Acetonemataceae</taxon>
        <taxon>Anaerosporomusa</taxon>
    </lineage>
</organism>
<evidence type="ECO:0000256" key="12">
    <source>
        <dbReference type="PIRSR" id="PIRSR606262-1"/>
    </source>
</evidence>
<gene>
    <name evidence="17" type="ORF">AXX12_02500</name>
</gene>
<dbReference type="GO" id="GO:0004126">
    <property type="term" value="F:cytidine deaminase activity"/>
    <property type="evidence" value="ECO:0007669"/>
    <property type="project" value="UniProtKB-UniRule"/>
</dbReference>
<dbReference type="InterPro" id="IPR016193">
    <property type="entry name" value="Cytidine_deaminase-like"/>
</dbReference>
<comment type="catalytic activity">
    <reaction evidence="10 15">
        <text>2'-deoxycytidine + H2O + H(+) = 2'-deoxyuridine + NH4(+)</text>
        <dbReference type="Rhea" id="RHEA:13433"/>
        <dbReference type="ChEBI" id="CHEBI:15377"/>
        <dbReference type="ChEBI" id="CHEBI:15378"/>
        <dbReference type="ChEBI" id="CHEBI:15698"/>
        <dbReference type="ChEBI" id="CHEBI:16450"/>
        <dbReference type="ChEBI" id="CHEBI:28938"/>
        <dbReference type="EC" id="3.5.4.5"/>
    </reaction>
</comment>
<evidence type="ECO:0000259" key="16">
    <source>
        <dbReference type="PROSITE" id="PS51747"/>
    </source>
</evidence>
<evidence type="ECO:0000256" key="14">
    <source>
        <dbReference type="PIRSR" id="PIRSR606262-3"/>
    </source>
</evidence>
<evidence type="ECO:0000256" key="15">
    <source>
        <dbReference type="RuleBase" id="RU364006"/>
    </source>
</evidence>
<keyword evidence="6 14" id="KW-0479">Metal-binding</keyword>
<dbReference type="STRING" id="1794912.AXX12_02500"/>
<evidence type="ECO:0000256" key="13">
    <source>
        <dbReference type="PIRSR" id="PIRSR606262-2"/>
    </source>
</evidence>
<dbReference type="PANTHER" id="PTHR11644">
    <property type="entry name" value="CYTIDINE DEAMINASE"/>
    <property type="match status" value="1"/>
</dbReference>
<dbReference type="Proteomes" id="UP000076268">
    <property type="component" value="Unassembled WGS sequence"/>
</dbReference>
<dbReference type="GO" id="GO:0055086">
    <property type="term" value="P:nucleobase-containing small molecule metabolic process"/>
    <property type="evidence" value="ECO:0007669"/>
    <property type="project" value="UniProtKB-ARBA"/>
</dbReference>
<evidence type="ECO:0000256" key="6">
    <source>
        <dbReference type="ARBA" id="ARBA00022723"/>
    </source>
</evidence>
<dbReference type="GO" id="GO:0005829">
    <property type="term" value="C:cytosol"/>
    <property type="evidence" value="ECO:0007669"/>
    <property type="project" value="TreeGrafter"/>
</dbReference>
<evidence type="ECO:0000256" key="3">
    <source>
        <dbReference type="ARBA" id="ARBA00006576"/>
    </source>
</evidence>
<evidence type="ECO:0000256" key="9">
    <source>
        <dbReference type="ARBA" id="ARBA00032005"/>
    </source>
</evidence>
<reference evidence="17 18" key="1">
    <citation type="submission" date="2016-02" db="EMBL/GenBank/DDBJ databases">
        <title>Anaerosporomusa subterraneum gen. nov., sp. nov., a spore-forming obligate anaerobe isolated from saprolite.</title>
        <authorList>
            <person name="Choi J.K."/>
            <person name="Shah M."/>
            <person name="Yee N."/>
        </authorList>
    </citation>
    <scope>NUCLEOTIDE SEQUENCE [LARGE SCALE GENOMIC DNA]</scope>
    <source>
        <strain evidence="17 18">RU4</strain>
    </source>
</reference>
<dbReference type="GO" id="GO:0008270">
    <property type="term" value="F:zinc ion binding"/>
    <property type="evidence" value="ECO:0007669"/>
    <property type="project" value="UniProtKB-UniRule"/>
</dbReference>
<dbReference type="InterPro" id="IPR050202">
    <property type="entry name" value="Cyt/Deoxycyt_deaminase"/>
</dbReference>
<comment type="catalytic activity">
    <reaction evidence="11 15">
        <text>cytidine + H2O + H(+) = uridine + NH4(+)</text>
        <dbReference type="Rhea" id="RHEA:16069"/>
        <dbReference type="ChEBI" id="CHEBI:15377"/>
        <dbReference type="ChEBI" id="CHEBI:15378"/>
        <dbReference type="ChEBI" id="CHEBI:16704"/>
        <dbReference type="ChEBI" id="CHEBI:17562"/>
        <dbReference type="ChEBI" id="CHEBI:28938"/>
        <dbReference type="EC" id="3.5.4.5"/>
    </reaction>
</comment>
<comment type="similarity">
    <text evidence="3 15">Belongs to the cytidine and deoxycytidylate deaminase family.</text>
</comment>
<dbReference type="PANTHER" id="PTHR11644:SF2">
    <property type="entry name" value="CYTIDINE DEAMINASE"/>
    <property type="match status" value="1"/>
</dbReference>
<evidence type="ECO:0000313" key="17">
    <source>
        <dbReference type="EMBL" id="KYZ77032.1"/>
    </source>
</evidence>
<dbReference type="EC" id="3.5.4.5" evidence="4 15"/>
<feature type="active site" description="Proton donor" evidence="12">
    <location>
        <position position="53"/>
    </location>
</feature>
<evidence type="ECO:0000256" key="7">
    <source>
        <dbReference type="ARBA" id="ARBA00022801"/>
    </source>
</evidence>
<dbReference type="GO" id="GO:0042802">
    <property type="term" value="F:identical protein binding"/>
    <property type="evidence" value="ECO:0007669"/>
    <property type="project" value="UniProtKB-ARBA"/>
</dbReference>
<dbReference type="NCBIfam" id="NF004064">
    <property type="entry name" value="PRK05578.1"/>
    <property type="match status" value="1"/>
</dbReference>
<dbReference type="PROSITE" id="PS51747">
    <property type="entry name" value="CYT_DCMP_DEAMINASES_2"/>
    <property type="match status" value="1"/>
</dbReference>
<keyword evidence="8 14" id="KW-0862">Zinc</keyword>
<proteinExistence type="inferred from homology"/>
<feature type="binding site" evidence="14">
    <location>
        <position position="87"/>
    </location>
    <ligand>
        <name>Zn(2+)</name>
        <dbReference type="ChEBI" id="CHEBI:29105"/>
        <note>catalytic</note>
    </ligand>
</feature>